<dbReference type="EMBL" id="JXXE01000191">
    <property type="protein sequence ID" value="KIZ44368.1"/>
    <property type="molecule type" value="Genomic_DNA"/>
</dbReference>
<dbReference type="InterPro" id="IPR011033">
    <property type="entry name" value="PRC_barrel-like_sf"/>
</dbReference>
<organism evidence="2 3">
    <name type="scientific">Rhodopseudomonas palustris</name>
    <dbReference type="NCBI Taxonomy" id="1076"/>
    <lineage>
        <taxon>Bacteria</taxon>
        <taxon>Pseudomonadati</taxon>
        <taxon>Pseudomonadota</taxon>
        <taxon>Alphaproteobacteria</taxon>
        <taxon>Hyphomicrobiales</taxon>
        <taxon>Nitrobacteraceae</taxon>
        <taxon>Rhodopseudomonas</taxon>
    </lineage>
</organism>
<dbReference type="RefSeq" id="WP_044409433.1">
    <property type="nucleotide sequence ID" value="NZ_JXXE01000191.1"/>
</dbReference>
<proteinExistence type="predicted"/>
<evidence type="ECO:0000259" key="1">
    <source>
        <dbReference type="Pfam" id="PF05239"/>
    </source>
</evidence>
<sequence>MASEDRETYDLISSDKVEGTNVYGTGEEKIGSIERVMISKRSGKVSYAVLAFGGFLGMGHDHYPVPWAQLTYDTRLGGYRTNISKQQLEGAPRYANDSDWDWTDPARGRKVYDYYGTPWTMD</sequence>
<dbReference type="InterPro" id="IPR027275">
    <property type="entry name" value="PRC-brl_dom"/>
</dbReference>
<evidence type="ECO:0000313" key="3">
    <source>
        <dbReference type="Proteomes" id="UP000032515"/>
    </source>
</evidence>
<dbReference type="SUPFAM" id="SSF50346">
    <property type="entry name" value="PRC-barrel domain"/>
    <property type="match status" value="1"/>
</dbReference>
<gene>
    <name evidence="2" type="ORF">OO17_09930</name>
</gene>
<evidence type="ECO:0000313" key="2">
    <source>
        <dbReference type="EMBL" id="KIZ44368.1"/>
    </source>
</evidence>
<dbReference type="Proteomes" id="UP000032515">
    <property type="component" value="Unassembled WGS sequence"/>
</dbReference>
<dbReference type="OrthoDB" id="7274881at2"/>
<dbReference type="PATRIC" id="fig|1076.23.peg.1351"/>
<comment type="caution">
    <text evidence="2">The sequence shown here is derived from an EMBL/GenBank/DDBJ whole genome shotgun (WGS) entry which is preliminary data.</text>
</comment>
<protein>
    <submittedName>
        <fullName evidence="2">Photosystem reaction center subunit H</fullName>
    </submittedName>
</protein>
<dbReference type="PANTHER" id="PTHR36505:SF1">
    <property type="entry name" value="BLR1072 PROTEIN"/>
    <property type="match status" value="1"/>
</dbReference>
<feature type="domain" description="PRC-barrel" evidence="1">
    <location>
        <begin position="12"/>
        <end position="74"/>
    </location>
</feature>
<dbReference type="Pfam" id="PF05239">
    <property type="entry name" value="PRC"/>
    <property type="match status" value="1"/>
</dbReference>
<dbReference type="AlphaFoldDB" id="A0A0D7EU90"/>
<dbReference type="Gene3D" id="2.30.30.240">
    <property type="entry name" value="PRC-barrel domain"/>
    <property type="match status" value="1"/>
</dbReference>
<reference evidence="2 3" key="1">
    <citation type="submission" date="2014-11" db="EMBL/GenBank/DDBJ databases">
        <title>Genomics and ecophysiology of heterotrophic nitrogen fixing bacteria isolated from estuarine surface water.</title>
        <authorList>
            <person name="Bentzon-Tilia M."/>
            <person name="Severin I."/>
            <person name="Hansen L.H."/>
            <person name="Riemann L."/>
        </authorList>
    </citation>
    <scope>NUCLEOTIDE SEQUENCE [LARGE SCALE GENOMIC DNA]</scope>
    <source>
        <strain evidence="2 3">BAL398</strain>
    </source>
</reference>
<dbReference type="PANTHER" id="PTHR36505">
    <property type="entry name" value="BLR1072 PROTEIN"/>
    <property type="match status" value="1"/>
</dbReference>
<accession>A0A0D7EU90</accession>
<name>A0A0D7EU90_RHOPL</name>